<evidence type="ECO:0000313" key="2">
    <source>
        <dbReference type="Proteomes" id="UP000244336"/>
    </source>
</evidence>
<proteinExistence type="predicted"/>
<sequence>MLAPVLFPNADKLVIEAPDPVTASFPRAHGSSPHHVGILH</sequence>
<evidence type="ECO:0000313" key="1">
    <source>
        <dbReference type="EMBL" id="PUZ75370.1"/>
    </source>
</evidence>
<accession>A0A2T7F5K5</accession>
<dbReference type="AlphaFoldDB" id="A0A2T7F5K5"/>
<organism evidence="1 2">
    <name type="scientific">Panicum hallii var. hallii</name>
    <dbReference type="NCBI Taxonomy" id="1504633"/>
    <lineage>
        <taxon>Eukaryota</taxon>
        <taxon>Viridiplantae</taxon>
        <taxon>Streptophyta</taxon>
        <taxon>Embryophyta</taxon>
        <taxon>Tracheophyta</taxon>
        <taxon>Spermatophyta</taxon>
        <taxon>Magnoliopsida</taxon>
        <taxon>Liliopsida</taxon>
        <taxon>Poales</taxon>
        <taxon>Poaceae</taxon>
        <taxon>PACMAD clade</taxon>
        <taxon>Panicoideae</taxon>
        <taxon>Panicodae</taxon>
        <taxon>Paniceae</taxon>
        <taxon>Panicinae</taxon>
        <taxon>Panicum</taxon>
        <taxon>Panicum sect. Panicum</taxon>
    </lineage>
</organism>
<dbReference type="Gramene" id="PUZ75370">
    <property type="protein sequence ID" value="PUZ75370"/>
    <property type="gene ID" value="GQ55_1G160500"/>
</dbReference>
<reference evidence="1 2" key="1">
    <citation type="submission" date="2018-04" db="EMBL/GenBank/DDBJ databases">
        <title>WGS assembly of Panicum hallii var. hallii HAL2.</title>
        <authorList>
            <person name="Lovell J."/>
            <person name="Jenkins J."/>
            <person name="Lowry D."/>
            <person name="Mamidi S."/>
            <person name="Sreedasyam A."/>
            <person name="Weng X."/>
            <person name="Barry K."/>
            <person name="Bonette J."/>
            <person name="Campitelli B."/>
            <person name="Daum C."/>
            <person name="Gordon S."/>
            <person name="Gould B."/>
            <person name="Lipzen A."/>
            <person name="MacQueen A."/>
            <person name="Palacio-Mejia J."/>
            <person name="Plott C."/>
            <person name="Shakirov E."/>
            <person name="Shu S."/>
            <person name="Yoshinaga Y."/>
            <person name="Zane M."/>
            <person name="Rokhsar D."/>
            <person name="Grimwood J."/>
            <person name="Schmutz J."/>
            <person name="Juenger T."/>
        </authorList>
    </citation>
    <scope>NUCLEOTIDE SEQUENCE [LARGE SCALE GENOMIC DNA]</scope>
    <source>
        <strain evidence="2">cv. HAL2</strain>
    </source>
</reference>
<dbReference type="Proteomes" id="UP000244336">
    <property type="component" value="Chromosome 1"/>
</dbReference>
<gene>
    <name evidence="1" type="ORF">GQ55_1G160500</name>
</gene>
<name>A0A2T7F5K5_9POAL</name>
<dbReference type="EMBL" id="CM009749">
    <property type="protein sequence ID" value="PUZ75370.1"/>
    <property type="molecule type" value="Genomic_DNA"/>
</dbReference>
<protein>
    <submittedName>
        <fullName evidence="1">Uncharacterized protein</fullName>
    </submittedName>
</protein>
<keyword evidence="2" id="KW-1185">Reference proteome</keyword>